<dbReference type="GO" id="GO:0004017">
    <property type="term" value="F:AMP kinase activity"/>
    <property type="evidence" value="ECO:0007669"/>
    <property type="project" value="UniProtKB-EC"/>
</dbReference>
<dbReference type="PRINTS" id="PR00094">
    <property type="entry name" value="ADENYLTKNASE"/>
</dbReference>
<keyword evidence="1 5" id="KW-0808">Transferase</keyword>
<evidence type="ECO:0000256" key="6">
    <source>
        <dbReference type="RuleBase" id="RU003331"/>
    </source>
</evidence>
<protein>
    <recommendedName>
        <fullName evidence="6">Adenylate kinase</fullName>
        <ecNumber evidence="6">2.7.4.3</ecNumber>
    </recommendedName>
</protein>
<dbReference type="AlphaFoldDB" id="A0A1G2CFQ0"/>
<evidence type="ECO:0000313" key="8">
    <source>
        <dbReference type="Proteomes" id="UP000178880"/>
    </source>
</evidence>
<reference evidence="7 8" key="1">
    <citation type="journal article" date="2016" name="Nat. Commun.">
        <title>Thousands of microbial genomes shed light on interconnected biogeochemical processes in an aquifer system.</title>
        <authorList>
            <person name="Anantharaman K."/>
            <person name="Brown C.T."/>
            <person name="Hug L.A."/>
            <person name="Sharon I."/>
            <person name="Castelle C.J."/>
            <person name="Probst A.J."/>
            <person name="Thomas B.C."/>
            <person name="Singh A."/>
            <person name="Wilkins M.J."/>
            <person name="Karaoz U."/>
            <person name="Brodie E.L."/>
            <person name="Williams K.H."/>
            <person name="Hubbard S.S."/>
            <person name="Banfield J.F."/>
        </authorList>
    </citation>
    <scope>NUCLEOTIDE SEQUENCE [LARGE SCALE GENOMIC DNA]</scope>
</reference>
<comment type="subunit">
    <text evidence="6">Monomer.</text>
</comment>
<keyword evidence="3 6" id="KW-0547">Nucleotide-binding</keyword>
<accession>A0A1G2CFQ0</accession>
<evidence type="ECO:0000256" key="4">
    <source>
        <dbReference type="ARBA" id="ARBA00022777"/>
    </source>
</evidence>
<organism evidence="7 8">
    <name type="scientific">Candidatus Liptonbacteria bacterium RIFCSPLOWO2_01_FULL_52_25</name>
    <dbReference type="NCBI Taxonomy" id="1798650"/>
    <lineage>
        <taxon>Bacteria</taxon>
        <taxon>Candidatus Liptoniibacteriota</taxon>
    </lineage>
</organism>
<keyword evidence="6" id="KW-0067">ATP-binding</keyword>
<dbReference type="Proteomes" id="UP000178880">
    <property type="component" value="Unassembled WGS sequence"/>
</dbReference>
<evidence type="ECO:0000256" key="2">
    <source>
        <dbReference type="ARBA" id="ARBA00022727"/>
    </source>
</evidence>
<evidence type="ECO:0000256" key="3">
    <source>
        <dbReference type="ARBA" id="ARBA00022741"/>
    </source>
</evidence>
<comment type="caution">
    <text evidence="7">The sequence shown here is derived from an EMBL/GenBank/DDBJ whole genome shotgun (WGS) entry which is preliminary data.</text>
</comment>
<comment type="catalytic activity">
    <reaction evidence="6">
        <text>AMP + ATP = 2 ADP</text>
        <dbReference type="Rhea" id="RHEA:12973"/>
        <dbReference type="ChEBI" id="CHEBI:30616"/>
        <dbReference type="ChEBI" id="CHEBI:456215"/>
        <dbReference type="ChEBI" id="CHEBI:456216"/>
        <dbReference type="EC" id="2.7.4.3"/>
    </reaction>
</comment>
<proteinExistence type="inferred from homology"/>
<gene>
    <name evidence="7" type="ORF">A2945_04725</name>
</gene>
<dbReference type="SUPFAM" id="SSF52540">
    <property type="entry name" value="P-loop containing nucleoside triphosphate hydrolases"/>
    <property type="match status" value="1"/>
</dbReference>
<comment type="subcellular location">
    <subcellularLocation>
        <location evidence="6">Cytoplasm</location>
    </subcellularLocation>
</comment>
<comment type="similarity">
    <text evidence="5">Belongs to the adenylate kinase family.</text>
</comment>
<evidence type="ECO:0000256" key="5">
    <source>
        <dbReference type="RuleBase" id="RU003330"/>
    </source>
</evidence>
<dbReference type="Pfam" id="PF00406">
    <property type="entry name" value="ADK"/>
    <property type="match status" value="1"/>
</dbReference>
<keyword evidence="2" id="KW-0545">Nucleotide biosynthesis</keyword>
<evidence type="ECO:0000313" key="7">
    <source>
        <dbReference type="EMBL" id="OGY99247.1"/>
    </source>
</evidence>
<dbReference type="GO" id="GO:0005524">
    <property type="term" value="F:ATP binding"/>
    <property type="evidence" value="ECO:0007669"/>
    <property type="project" value="UniProtKB-KW"/>
</dbReference>
<dbReference type="InterPro" id="IPR000850">
    <property type="entry name" value="Adenylat/UMP-CMP_kin"/>
</dbReference>
<dbReference type="GO" id="GO:0005737">
    <property type="term" value="C:cytoplasm"/>
    <property type="evidence" value="ECO:0007669"/>
    <property type="project" value="UniProtKB-SubCell"/>
</dbReference>
<sequence>MKKPAIILYGPPGSGKGTQANLLASKLNLIHFDTGKFFESVVYDPARQREPQVKIAQRQFETGILITPSFVLAEVKKAVTKIARAGFGVVFSGSPRTVYETERLMPVLEHLYGRENIFIFEFMLPAAYSIKRNSARLVCKDCGYMLLTAYYPKVRAKACPVCGGRFYKRSLDKPEIIKVRLGEYANRTRPVFGILRKEGYDPEKIDARKAPFRVLQEIVGIIIARSRGLGRKARATLAAARTIDFYHLFLS</sequence>
<keyword evidence="4 5" id="KW-0418">Kinase</keyword>
<dbReference type="InterPro" id="IPR027417">
    <property type="entry name" value="P-loop_NTPase"/>
</dbReference>
<dbReference type="PANTHER" id="PTHR23359">
    <property type="entry name" value="NUCLEOTIDE KINASE"/>
    <property type="match status" value="1"/>
</dbReference>
<dbReference type="EC" id="2.7.4.3" evidence="6"/>
<evidence type="ECO:0000256" key="1">
    <source>
        <dbReference type="ARBA" id="ARBA00022679"/>
    </source>
</evidence>
<dbReference type="EMBL" id="MHLA01000017">
    <property type="protein sequence ID" value="OGY99247.1"/>
    <property type="molecule type" value="Genomic_DNA"/>
</dbReference>
<dbReference type="Gene3D" id="3.40.50.300">
    <property type="entry name" value="P-loop containing nucleotide triphosphate hydrolases"/>
    <property type="match status" value="1"/>
</dbReference>
<dbReference type="STRING" id="1798650.A2945_04725"/>
<dbReference type="CDD" id="cd01428">
    <property type="entry name" value="ADK"/>
    <property type="match status" value="1"/>
</dbReference>
<name>A0A1G2CFQ0_9BACT</name>